<dbReference type="Pfam" id="PF13439">
    <property type="entry name" value="Glyco_transf_4"/>
    <property type="match status" value="1"/>
</dbReference>
<dbReference type="GO" id="GO:0016757">
    <property type="term" value="F:glycosyltransferase activity"/>
    <property type="evidence" value="ECO:0007669"/>
    <property type="project" value="UniProtKB-KW"/>
</dbReference>
<dbReference type="InterPro" id="IPR028098">
    <property type="entry name" value="Glyco_trans_4-like_N"/>
</dbReference>
<sequence>MGSFEKNIKICFVTREYAHPHMGKTGGIGVFLKQFTQELKQHHFDIVIFTFGANPLKFNDAGANIVRIRDLSRFNEWIKAPLRRHKVPGYITVKLILEFINRFYISMYLSVFVLKHKFDVIEFHDYGGDAPYFIGRITKIVRCHGSANTLHQFMGYGKRLTDFIFERHFFKRFHNHVIAVSKYSAETTKQAFQLKKMPKVIYSGIQVPSAKSKSRYIDLPTVPYTIFYFGSIRERKGIDIACRTFNAIVVKYPDATFHVLGNNNNDYWNTDAKHILSTQALQNTTYYGAIPNVEINNYLQNAHVVLFPSFGENFSIALLEVMALGKIVIVSDIPSFHEIIKHEENGFIAKNDDDYVKLVEKVFNQAVDINTISKQALKTIVANFERKQVIKQNINYYKSLVSFES</sequence>
<accession>A0ABU3U4Z3</accession>
<dbReference type="EMBL" id="JAWHTF010000002">
    <property type="protein sequence ID" value="MDU8885475.1"/>
    <property type="molecule type" value="Genomic_DNA"/>
</dbReference>
<reference evidence="4 5" key="1">
    <citation type="submission" date="2023-10" db="EMBL/GenBank/DDBJ databases">
        <title>Marimonas sp. nov. isolated from tidal mud flat.</title>
        <authorList>
            <person name="Jaincy N.J."/>
            <person name="Srinivasan S."/>
            <person name="Lee S.-S."/>
        </authorList>
    </citation>
    <scope>NUCLEOTIDE SEQUENCE [LARGE SCALE GENOMIC DNA]</scope>
    <source>
        <strain evidence="4 5">MJ-SS3</strain>
    </source>
</reference>
<dbReference type="RefSeq" id="WP_316661355.1">
    <property type="nucleotide sequence ID" value="NZ_JAWHTF010000002.1"/>
</dbReference>
<feature type="domain" description="Glycosyl transferase family 1" evidence="2">
    <location>
        <begin position="220"/>
        <end position="366"/>
    </location>
</feature>
<dbReference type="SUPFAM" id="SSF53756">
    <property type="entry name" value="UDP-Glycosyltransferase/glycogen phosphorylase"/>
    <property type="match status" value="1"/>
</dbReference>
<dbReference type="CDD" id="cd03801">
    <property type="entry name" value="GT4_PimA-like"/>
    <property type="match status" value="1"/>
</dbReference>
<evidence type="ECO:0000313" key="5">
    <source>
        <dbReference type="Proteomes" id="UP001268651"/>
    </source>
</evidence>
<keyword evidence="5" id="KW-1185">Reference proteome</keyword>
<evidence type="ECO:0000313" key="4">
    <source>
        <dbReference type="EMBL" id="MDU8885475.1"/>
    </source>
</evidence>
<dbReference type="EC" id="2.4.-.-" evidence="4"/>
<gene>
    <name evidence="4" type="ORF">RXV94_04825</name>
</gene>
<organism evidence="4 5">
    <name type="scientific">Gilvirhabdus luticola</name>
    <dbReference type="NCBI Taxonomy" id="3079858"/>
    <lineage>
        <taxon>Bacteria</taxon>
        <taxon>Pseudomonadati</taxon>
        <taxon>Bacteroidota</taxon>
        <taxon>Flavobacteriia</taxon>
        <taxon>Flavobacteriales</taxon>
        <taxon>Flavobacteriaceae</taxon>
        <taxon>Gilvirhabdus</taxon>
    </lineage>
</organism>
<dbReference type="PANTHER" id="PTHR46401:SF2">
    <property type="entry name" value="GLYCOSYLTRANSFERASE WBBK-RELATED"/>
    <property type="match status" value="1"/>
</dbReference>
<evidence type="ECO:0000259" key="2">
    <source>
        <dbReference type="Pfam" id="PF00534"/>
    </source>
</evidence>
<dbReference type="Proteomes" id="UP001268651">
    <property type="component" value="Unassembled WGS sequence"/>
</dbReference>
<proteinExistence type="predicted"/>
<dbReference type="InterPro" id="IPR001296">
    <property type="entry name" value="Glyco_trans_1"/>
</dbReference>
<evidence type="ECO:0000259" key="3">
    <source>
        <dbReference type="Pfam" id="PF13439"/>
    </source>
</evidence>
<dbReference type="Pfam" id="PF00534">
    <property type="entry name" value="Glycos_transf_1"/>
    <property type="match status" value="1"/>
</dbReference>
<dbReference type="PANTHER" id="PTHR46401">
    <property type="entry name" value="GLYCOSYLTRANSFERASE WBBK-RELATED"/>
    <property type="match status" value="1"/>
</dbReference>
<protein>
    <submittedName>
        <fullName evidence="4">Glycosyltransferase family 4 protein</fullName>
        <ecNumber evidence="4">2.4.-.-</ecNumber>
    </submittedName>
</protein>
<comment type="caution">
    <text evidence="4">The sequence shown here is derived from an EMBL/GenBank/DDBJ whole genome shotgun (WGS) entry which is preliminary data.</text>
</comment>
<dbReference type="Gene3D" id="3.40.50.2000">
    <property type="entry name" value="Glycogen Phosphorylase B"/>
    <property type="match status" value="2"/>
</dbReference>
<name>A0ABU3U4Z3_9FLAO</name>
<feature type="domain" description="Glycosyltransferase subfamily 4-like N-terminal" evidence="3">
    <location>
        <begin position="26"/>
        <end position="205"/>
    </location>
</feature>
<keyword evidence="4" id="KW-0328">Glycosyltransferase</keyword>
<evidence type="ECO:0000256" key="1">
    <source>
        <dbReference type="ARBA" id="ARBA00022679"/>
    </source>
</evidence>
<keyword evidence="1 4" id="KW-0808">Transferase</keyword>